<dbReference type="GO" id="GO:0008081">
    <property type="term" value="F:phosphoric diester hydrolase activity"/>
    <property type="evidence" value="ECO:0007669"/>
    <property type="project" value="InterPro"/>
</dbReference>
<dbReference type="Proteomes" id="UP001271007">
    <property type="component" value="Unassembled WGS sequence"/>
</dbReference>
<feature type="domain" description="GP-PDE" evidence="2">
    <location>
        <begin position="66"/>
        <end position="322"/>
    </location>
</feature>
<dbReference type="InterPro" id="IPR030395">
    <property type="entry name" value="GP_PDE_dom"/>
</dbReference>
<feature type="region of interest" description="Disordered" evidence="1">
    <location>
        <begin position="373"/>
        <end position="400"/>
    </location>
</feature>
<sequence>MPDDAPPTLGQTDLLRTLPSALNAPPMLTQPGVETLQAPTTVPSDTTFPKPNFTRYRLDAHKRRRPQCIAHRGYRAKYAENSMAAFRGAVTAGAHALETDVHVTKDEVVVLSHDPSLKRCFGVDRKIKECTWEEISAMRTVRGGQGDKAKARAGVKTDGEAMPRLRDLLEYLAQPGLEEIWLLLDIKLSNSAEQVMRLIGSDLASVPAAAGGKRWEERVVLGIWAAKFLPLCLTHCPGFPVSNIGFAVSYARHFFDIPNVSFNMLLPMLIAPGGRGFIKQARVEGREVYAWTVNERDRMEWCVRRQLDGVVTDDVELFLAVCEGKEVEGRERLLGIRVVGYLNVIRVYIWVKVMAFLFRKMFRPVASRALIEKSGGESGKKEEERGLLEDEMGDGGRLKN</sequence>
<dbReference type="CDD" id="cd08570">
    <property type="entry name" value="GDPD_YPL206cp_fungi"/>
    <property type="match status" value="1"/>
</dbReference>
<protein>
    <recommendedName>
        <fullName evidence="2">GP-PDE domain-containing protein</fullName>
    </recommendedName>
</protein>
<accession>A0AAJ0D4J6</accession>
<evidence type="ECO:0000313" key="3">
    <source>
        <dbReference type="EMBL" id="KAK3045571.1"/>
    </source>
</evidence>
<dbReference type="PROSITE" id="PS51704">
    <property type="entry name" value="GP_PDE"/>
    <property type="match status" value="1"/>
</dbReference>
<keyword evidence="4" id="KW-1185">Reference proteome</keyword>
<organism evidence="3 4">
    <name type="scientific">Extremus antarcticus</name>
    <dbReference type="NCBI Taxonomy" id="702011"/>
    <lineage>
        <taxon>Eukaryota</taxon>
        <taxon>Fungi</taxon>
        <taxon>Dikarya</taxon>
        <taxon>Ascomycota</taxon>
        <taxon>Pezizomycotina</taxon>
        <taxon>Dothideomycetes</taxon>
        <taxon>Dothideomycetidae</taxon>
        <taxon>Mycosphaerellales</taxon>
        <taxon>Extremaceae</taxon>
        <taxon>Extremus</taxon>
    </lineage>
</organism>
<dbReference type="AlphaFoldDB" id="A0AAJ0D4J6"/>
<dbReference type="Pfam" id="PF03009">
    <property type="entry name" value="GDPD"/>
    <property type="match status" value="1"/>
</dbReference>
<dbReference type="SUPFAM" id="SSF51695">
    <property type="entry name" value="PLC-like phosphodiesterases"/>
    <property type="match status" value="1"/>
</dbReference>
<comment type="caution">
    <text evidence="3">The sequence shown here is derived from an EMBL/GenBank/DDBJ whole genome shotgun (WGS) entry which is preliminary data.</text>
</comment>
<dbReference type="PANTHER" id="PTHR43805:SF1">
    <property type="entry name" value="GP-PDE DOMAIN-CONTAINING PROTEIN"/>
    <property type="match status" value="1"/>
</dbReference>
<dbReference type="EMBL" id="JAWDJX010000196">
    <property type="protein sequence ID" value="KAK3045571.1"/>
    <property type="molecule type" value="Genomic_DNA"/>
</dbReference>
<dbReference type="PANTHER" id="PTHR43805">
    <property type="entry name" value="GLYCEROPHOSPHORYL DIESTER PHOSPHODIESTERASE"/>
    <property type="match status" value="1"/>
</dbReference>
<proteinExistence type="predicted"/>
<evidence type="ECO:0000256" key="1">
    <source>
        <dbReference type="SAM" id="MobiDB-lite"/>
    </source>
</evidence>
<dbReference type="InterPro" id="IPR017946">
    <property type="entry name" value="PLC-like_Pdiesterase_TIM-brl"/>
</dbReference>
<name>A0AAJ0D4J6_9PEZI</name>
<gene>
    <name evidence="3" type="ORF">LTR09_012855</name>
</gene>
<evidence type="ECO:0000313" key="4">
    <source>
        <dbReference type="Proteomes" id="UP001271007"/>
    </source>
</evidence>
<reference evidence="3" key="1">
    <citation type="submission" date="2023-04" db="EMBL/GenBank/DDBJ databases">
        <title>Black Yeasts Isolated from many extreme environments.</title>
        <authorList>
            <person name="Coleine C."/>
            <person name="Stajich J.E."/>
            <person name="Selbmann L."/>
        </authorList>
    </citation>
    <scope>NUCLEOTIDE SEQUENCE</scope>
    <source>
        <strain evidence="3">CCFEE 5312</strain>
    </source>
</reference>
<dbReference type="Gene3D" id="3.20.20.190">
    <property type="entry name" value="Phosphatidylinositol (PI) phosphodiesterase"/>
    <property type="match status" value="1"/>
</dbReference>
<evidence type="ECO:0000259" key="2">
    <source>
        <dbReference type="PROSITE" id="PS51704"/>
    </source>
</evidence>
<dbReference type="GO" id="GO:0006629">
    <property type="term" value="P:lipid metabolic process"/>
    <property type="evidence" value="ECO:0007669"/>
    <property type="project" value="InterPro"/>
</dbReference>